<dbReference type="InterPro" id="IPR006129">
    <property type="entry name" value="AdhesinB"/>
</dbReference>
<dbReference type="PROSITE" id="PS51257">
    <property type="entry name" value="PROKAR_LIPOPROTEIN"/>
    <property type="match status" value="1"/>
</dbReference>
<dbReference type="PANTHER" id="PTHR42953">
    <property type="entry name" value="HIGH-AFFINITY ZINC UPTAKE SYSTEM PROTEIN ZNUA-RELATED"/>
    <property type="match status" value="1"/>
</dbReference>
<feature type="compositionally biased region" description="Basic and acidic residues" evidence="6">
    <location>
        <begin position="127"/>
        <end position="160"/>
    </location>
</feature>
<gene>
    <name evidence="8" type="ORF">ABA31_22340</name>
</gene>
<accession>A0AA87RKJ9</accession>
<feature type="signal peptide" evidence="7">
    <location>
        <begin position="1"/>
        <end position="26"/>
    </location>
</feature>
<evidence type="ECO:0000256" key="2">
    <source>
        <dbReference type="ARBA" id="ARBA00022448"/>
    </source>
</evidence>
<reference evidence="8 9" key="1">
    <citation type="submission" date="2019-07" db="EMBL/GenBank/DDBJ databases">
        <title>Whole genome shotgun sequence of Agrococcus baldri NBRC 103055.</title>
        <authorList>
            <person name="Hosoyama A."/>
            <person name="Uohara A."/>
            <person name="Ohji S."/>
            <person name="Ichikawa N."/>
        </authorList>
    </citation>
    <scope>NUCLEOTIDE SEQUENCE [LARGE SCALE GENOMIC DNA]</scope>
    <source>
        <strain evidence="8 9">NBRC 103055</strain>
    </source>
</reference>
<evidence type="ECO:0000256" key="6">
    <source>
        <dbReference type="SAM" id="MobiDB-lite"/>
    </source>
</evidence>
<keyword evidence="3" id="KW-0479">Metal-binding</keyword>
<dbReference type="SUPFAM" id="SSF53807">
    <property type="entry name" value="Helical backbone' metal receptor"/>
    <property type="match status" value="1"/>
</dbReference>
<evidence type="ECO:0000256" key="4">
    <source>
        <dbReference type="ARBA" id="ARBA00022729"/>
    </source>
</evidence>
<dbReference type="PANTHER" id="PTHR42953:SF1">
    <property type="entry name" value="METAL-BINDING PROTEIN HI_0362-RELATED"/>
    <property type="match status" value="1"/>
</dbReference>
<sequence length="343" mass="35228">MRTLPAIAAVGAVSLALAGCAGTATGAGSADDRLEIVATTTQLADVTRELVGDAAEVTSLLQPGASAHAFDPGPAALTALAEADLLVVSGAGLESWLDDTVEASGFDGTLVDTSAGLDLIAAEDDPHEGHDHGDEHAGHDHADEHAHEDEGHDHGEFDPHVWTDPANVILQAEAIVDAVTAADPDADLDASATAYLAQLAELDEWMRGSIEQVPVEERLVVTTHDTFGYLERAFDVQVVGTVLPSLDDSADASAAHIDELVAEIRATGAPVVFSENAIDPQLAATIAREAGVELRQGEDALAADALGPEGSDTGTYIGSQIHNTAAMVSAWGAEPLPVPESLS</sequence>
<feature type="region of interest" description="Disordered" evidence="6">
    <location>
        <begin position="123"/>
        <end position="160"/>
    </location>
</feature>
<comment type="subcellular location">
    <subcellularLocation>
        <location evidence="1">Cell envelope</location>
    </subcellularLocation>
</comment>
<dbReference type="PRINTS" id="PR00690">
    <property type="entry name" value="ADHESNFAMILY"/>
</dbReference>
<evidence type="ECO:0000256" key="7">
    <source>
        <dbReference type="SAM" id="SignalP"/>
    </source>
</evidence>
<comment type="caution">
    <text evidence="8">The sequence shown here is derived from an EMBL/GenBank/DDBJ whole genome shotgun (WGS) entry which is preliminary data.</text>
</comment>
<dbReference type="Gene3D" id="3.40.50.1980">
    <property type="entry name" value="Nitrogenase molybdenum iron protein domain"/>
    <property type="match status" value="2"/>
</dbReference>
<comment type="similarity">
    <text evidence="5">Belongs to the bacterial solute-binding protein 9 family.</text>
</comment>
<evidence type="ECO:0000256" key="5">
    <source>
        <dbReference type="RuleBase" id="RU003512"/>
    </source>
</evidence>
<dbReference type="EMBL" id="BJUU01000015">
    <property type="protein sequence ID" value="GEK80883.1"/>
    <property type="molecule type" value="Genomic_DNA"/>
</dbReference>
<keyword evidence="2 5" id="KW-0813">Transport</keyword>
<evidence type="ECO:0000313" key="9">
    <source>
        <dbReference type="Proteomes" id="UP000321749"/>
    </source>
</evidence>
<dbReference type="GO" id="GO:0030313">
    <property type="term" value="C:cell envelope"/>
    <property type="evidence" value="ECO:0007669"/>
    <property type="project" value="UniProtKB-SubCell"/>
</dbReference>
<dbReference type="GO" id="GO:0046872">
    <property type="term" value="F:metal ion binding"/>
    <property type="evidence" value="ECO:0007669"/>
    <property type="project" value="UniProtKB-KW"/>
</dbReference>
<organism evidence="8 9">
    <name type="scientific">Agrococcus baldri</name>
    <dbReference type="NCBI Taxonomy" id="153730"/>
    <lineage>
        <taxon>Bacteria</taxon>
        <taxon>Bacillati</taxon>
        <taxon>Actinomycetota</taxon>
        <taxon>Actinomycetes</taxon>
        <taxon>Micrococcales</taxon>
        <taxon>Microbacteriaceae</taxon>
        <taxon>Agrococcus</taxon>
    </lineage>
</organism>
<name>A0AA87RKJ9_9MICO</name>
<evidence type="ECO:0000256" key="1">
    <source>
        <dbReference type="ARBA" id="ARBA00004196"/>
    </source>
</evidence>
<protein>
    <submittedName>
        <fullName evidence="8">ABC transporter substrate-binding protein</fullName>
    </submittedName>
</protein>
<dbReference type="InterPro" id="IPR006127">
    <property type="entry name" value="ZnuA-like"/>
</dbReference>
<dbReference type="Proteomes" id="UP000321749">
    <property type="component" value="Unassembled WGS sequence"/>
</dbReference>
<dbReference type="GO" id="GO:0030001">
    <property type="term" value="P:metal ion transport"/>
    <property type="evidence" value="ECO:0007669"/>
    <property type="project" value="InterPro"/>
</dbReference>
<dbReference type="RefSeq" id="WP_146795540.1">
    <property type="nucleotide sequence ID" value="NZ_BJUU01000015.1"/>
</dbReference>
<dbReference type="InterPro" id="IPR050492">
    <property type="entry name" value="Bact_metal-bind_prot9"/>
</dbReference>
<dbReference type="InterPro" id="IPR006128">
    <property type="entry name" value="Lipoprotein_PsaA-like"/>
</dbReference>
<keyword evidence="9" id="KW-1185">Reference proteome</keyword>
<evidence type="ECO:0000256" key="3">
    <source>
        <dbReference type="ARBA" id="ARBA00022723"/>
    </source>
</evidence>
<dbReference type="PRINTS" id="PR00691">
    <property type="entry name" value="ADHESINB"/>
</dbReference>
<keyword evidence="4 7" id="KW-0732">Signal</keyword>
<dbReference type="AlphaFoldDB" id="A0AA87RKJ9"/>
<dbReference type="GO" id="GO:0007155">
    <property type="term" value="P:cell adhesion"/>
    <property type="evidence" value="ECO:0007669"/>
    <property type="project" value="InterPro"/>
</dbReference>
<feature type="chain" id="PRO_5041722279" evidence="7">
    <location>
        <begin position="27"/>
        <end position="343"/>
    </location>
</feature>
<evidence type="ECO:0000313" key="8">
    <source>
        <dbReference type="EMBL" id="GEK80883.1"/>
    </source>
</evidence>
<dbReference type="Pfam" id="PF01297">
    <property type="entry name" value="ZnuA"/>
    <property type="match status" value="1"/>
</dbReference>
<proteinExistence type="inferred from homology"/>